<dbReference type="PROSITE" id="PS51257">
    <property type="entry name" value="PROKAR_LIPOPROTEIN"/>
    <property type="match status" value="1"/>
</dbReference>
<proteinExistence type="predicted"/>
<protein>
    <submittedName>
        <fullName evidence="2">Uncharacterized protein</fullName>
    </submittedName>
</protein>
<sequence>MFYRHTVRHFCPDRCDAFVVMFLTGPHLVLFMGCCQILHKYNFVLLHTKSAIRKKKNLCHYW</sequence>
<keyword evidence="1" id="KW-0472">Membrane</keyword>
<keyword evidence="1" id="KW-1133">Transmembrane helix</keyword>
<evidence type="ECO:0000256" key="1">
    <source>
        <dbReference type="SAM" id="Phobius"/>
    </source>
</evidence>
<accession>A0A0E9SFT4</accession>
<reference evidence="2" key="1">
    <citation type="submission" date="2014-11" db="EMBL/GenBank/DDBJ databases">
        <authorList>
            <person name="Amaro Gonzalez C."/>
        </authorList>
    </citation>
    <scope>NUCLEOTIDE SEQUENCE</scope>
</reference>
<reference evidence="2" key="2">
    <citation type="journal article" date="2015" name="Fish Shellfish Immunol.">
        <title>Early steps in the European eel (Anguilla anguilla)-Vibrio vulnificus interaction in the gills: Role of the RtxA13 toxin.</title>
        <authorList>
            <person name="Callol A."/>
            <person name="Pajuelo D."/>
            <person name="Ebbesson L."/>
            <person name="Teles M."/>
            <person name="MacKenzie S."/>
            <person name="Amaro C."/>
        </authorList>
    </citation>
    <scope>NUCLEOTIDE SEQUENCE</scope>
</reference>
<name>A0A0E9SFT4_ANGAN</name>
<dbReference type="AlphaFoldDB" id="A0A0E9SFT4"/>
<dbReference type="EMBL" id="GBXM01068421">
    <property type="protein sequence ID" value="JAH40156.1"/>
    <property type="molecule type" value="Transcribed_RNA"/>
</dbReference>
<keyword evidence="1" id="KW-0812">Transmembrane</keyword>
<feature type="transmembrane region" description="Helical" evidence="1">
    <location>
        <begin position="28"/>
        <end position="46"/>
    </location>
</feature>
<evidence type="ECO:0000313" key="2">
    <source>
        <dbReference type="EMBL" id="JAH40156.1"/>
    </source>
</evidence>
<organism evidence="2">
    <name type="scientific">Anguilla anguilla</name>
    <name type="common">European freshwater eel</name>
    <name type="synonym">Muraena anguilla</name>
    <dbReference type="NCBI Taxonomy" id="7936"/>
    <lineage>
        <taxon>Eukaryota</taxon>
        <taxon>Metazoa</taxon>
        <taxon>Chordata</taxon>
        <taxon>Craniata</taxon>
        <taxon>Vertebrata</taxon>
        <taxon>Euteleostomi</taxon>
        <taxon>Actinopterygii</taxon>
        <taxon>Neopterygii</taxon>
        <taxon>Teleostei</taxon>
        <taxon>Anguilliformes</taxon>
        <taxon>Anguillidae</taxon>
        <taxon>Anguilla</taxon>
    </lineage>
</organism>